<keyword evidence="2" id="KW-0472">Membrane</keyword>
<dbReference type="InterPro" id="IPR024982">
    <property type="entry name" value="Rax2-like_C"/>
</dbReference>
<dbReference type="Pfam" id="PF12768">
    <property type="entry name" value="Rax2"/>
    <property type="match status" value="1"/>
</dbReference>
<dbReference type="EMBL" id="CAVMBE010000041">
    <property type="protein sequence ID" value="CAK4030869.1"/>
    <property type="molecule type" value="Genomic_DNA"/>
</dbReference>
<dbReference type="InterPro" id="IPR011043">
    <property type="entry name" value="Gal_Oxase/kelch_b-propeller"/>
</dbReference>
<feature type="domain" description="Rax2-like second" evidence="4">
    <location>
        <begin position="229"/>
        <end position="370"/>
    </location>
</feature>
<dbReference type="InterPro" id="IPR048266">
    <property type="entry name" value="Rax2-like_second"/>
</dbReference>
<dbReference type="PANTHER" id="PTHR31778:SF2">
    <property type="entry name" value="BUD SITE SELECTION PROTEIN RAX2"/>
    <property type="match status" value="1"/>
</dbReference>
<organism evidence="6 7">
    <name type="scientific">Lecanosticta acicola</name>
    <dbReference type="NCBI Taxonomy" id="111012"/>
    <lineage>
        <taxon>Eukaryota</taxon>
        <taxon>Fungi</taxon>
        <taxon>Dikarya</taxon>
        <taxon>Ascomycota</taxon>
        <taxon>Pezizomycotina</taxon>
        <taxon>Dothideomycetes</taxon>
        <taxon>Dothideomycetidae</taxon>
        <taxon>Mycosphaerellales</taxon>
        <taxon>Mycosphaerellaceae</taxon>
        <taxon>Lecanosticta</taxon>
    </lineage>
</organism>
<dbReference type="Proteomes" id="UP001296104">
    <property type="component" value="Unassembled WGS sequence"/>
</dbReference>
<feature type="region of interest" description="Disordered" evidence="1">
    <location>
        <begin position="788"/>
        <end position="816"/>
    </location>
</feature>
<sequence length="1233" mass="129796">MRNLVSQLLAVGPELAAYILTAPLLGIGGVDAQFTQTALSSPHLDLGSLGRVAVGGDFDSISIQTYEGQNQNLSSNGSQSLLARYPNGAFQSLGLVDADASIAAMCPFIGRDGNDRGIVVGGNFTSLAGVQASSIALWNPNTAAVTPLSGLTGPVRALYCDADSTTVYVGGNFMAGSSNNAMAWTTQWQNLPFAGFNGPVNSITKNSAGNLVFGGSFDGLGNASTPTTPDAQVVNLGSGNITSSGAPDSADPRSIICSTAESGNAWTLNDNVQGWWQGSYGFGFIPTKLRLYNVQGGRGTRNFYFENMDDGGILNLTYTDPSTGQKAYCDRVCPLPENNSTAQDFHFVNPVGLSVFRIWLTGFYGSGAGLAGIELFQNDIYSYAVSTFNEPQCDGISNASSSTASPNSTWVRKPNLGQTSSDYLLAALDTSTQISSDTNVVFRPNLAQSGNYSVLVYTPGCVVDNTCSTRGQVNITASLTSTNQPTTTTLFQTNNYEKFDQIYYGYIDVGSGDFRPSVTLSPATGQSVPLTVVASRVRFELINSTGGLNGLYEYNPNQPNSNSQDFSTSAINRAGASLNTDALINDLAEYDETTYVAGNFKRDGISNVMAITDNATALSGGGLNGEVMDMYLNGSTLYMAGVFSNTADNTITGLNNIAAYSIPDRRWSAFGAGVDGAVFDVVPLRLNISANDLQDCFALTGNFSNVNAFSGNSAFTVSGFAVWVPSRNNWLHNLADATAALNGRLTAYTEVPKMSSPLYGGMISSQGLDFSDVVELMAGSGQPTLQSLGTELQQSSGSNGTSSRKRKRAIPTQDSSGHNYTGVYDGIFYQNNNLNITVLGGNFEATASNGSQIRNLAFINNTGSTQSVNGVNGLDEDSIFVAVDFTGTLLFAGGAVNGTVNGANAQGLVVYDLSLNQYYSPHPAALGGDDVSVNAIAAQPETNTVFIGGTFETAGSLPCRTLCTYDVGTRQYLSVGDGLSGTINSMIWASNTNLVIAGNLSINGNPTMMATYNTKKQTFTPYTGASSLPGPISAITAVNTQYTEFWVSGVATSNNSVYLSKYADGTWTGAGGLGRASIIRKLQIMPLSSSGNHADSALMASDQMLMIMGNINIPNEGNASAVLFNGTTFEPFMLTNMDDGSEGSISAIFVSNPSNFINERNHHLSLGAIVGIALAIAAGLIFLMVVAGILLERRRKRKEGYVPISADKSSNIARLPPETLFHNLEGRPSPPRV</sequence>
<accession>A0AAI8Z1Q0</accession>
<evidence type="ECO:0000259" key="3">
    <source>
        <dbReference type="Pfam" id="PF12768"/>
    </source>
</evidence>
<name>A0AAI8Z1Q0_9PEZI</name>
<evidence type="ECO:0000256" key="2">
    <source>
        <dbReference type="SAM" id="Phobius"/>
    </source>
</evidence>
<gene>
    <name evidence="6" type="ORF">LECACI_7A006027</name>
</gene>
<comment type="caution">
    <text evidence="6">The sequence shown here is derived from an EMBL/GenBank/DDBJ whole genome shotgun (WGS) entry which is preliminary data.</text>
</comment>
<feature type="compositionally biased region" description="Polar residues" evidence="1">
    <location>
        <begin position="788"/>
        <end position="802"/>
    </location>
</feature>
<evidence type="ECO:0000313" key="7">
    <source>
        <dbReference type="Proteomes" id="UP001296104"/>
    </source>
</evidence>
<evidence type="ECO:0000256" key="1">
    <source>
        <dbReference type="SAM" id="MobiDB-lite"/>
    </source>
</evidence>
<dbReference type="GO" id="GO:1902929">
    <property type="term" value="C:plasma membrane of growing cell tip"/>
    <property type="evidence" value="ECO:0007669"/>
    <property type="project" value="TreeGrafter"/>
</dbReference>
<keyword evidence="2" id="KW-1133">Transmembrane helix</keyword>
<evidence type="ECO:0000313" key="6">
    <source>
        <dbReference type="EMBL" id="CAK4030869.1"/>
    </source>
</evidence>
<evidence type="ECO:0000259" key="5">
    <source>
        <dbReference type="Pfam" id="PF20843"/>
    </source>
</evidence>
<protein>
    <submittedName>
        <fullName evidence="6">Related to Pst1p</fullName>
    </submittedName>
</protein>
<evidence type="ECO:0000259" key="4">
    <source>
        <dbReference type="Pfam" id="PF20842"/>
    </source>
</evidence>
<reference evidence="6" key="1">
    <citation type="submission" date="2023-11" db="EMBL/GenBank/DDBJ databases">
        <authorList>
            <person name="Alioto T."/>
            <person name="Alioto T."/>
            <person name="Gomez Garrido J."/>
        </authorList>
    </citation>
    <scope>NUCLEOTIDE SEQUENCE</scope>
</reference>
<dbReference type="Pfam" id="PF20843">
    <property type="entry name" value="Rax2_3"/>
    <property type="match status" value="1"/>
</dbReference>
<dbReference type="SUPFAM" id="SSF50965">
    <property type="entry name" value="Galactose oxidase, central domain"/>
    <property type="match status" value="1"/>
</dbReference>
<feature type="domain" description="Rax2-like C-terminal" evidence="3">
    <location>
        <begin position="908"/>
        <end position="1157"/>
    </location>
</feature>
<keyword evidence="2" id="KW-0812">Transmembrane</keyword>
<feature type="transmembrane region" description="Helical" evidence="2">
    <location>
        <begin position="1164"/>
        <end position="1191"/>
    </location>
</feature>
<proteinExistence type="predicted"/>
<feature type="domain" description="Rax2-like third" evidence="5">
    <location>
        <begin position="381"/>
        <end position="542"/>
    </location>
</feature>
<keyword evidence="7" id="KW-1185">Reference proteome</keyword>
<dbReference type="Pfam" id="PF20842">
    <property type="entry name" value="Rax2_2"/>
    <property type="match status" value="1"/>
</dbReference>
<dbReference type="PANTHER" id="PTHR31778">
    <property type="entry name" value="BUD SITE SELECTION PROTEIN RAX2"/>
    <property type="match status" value="1"/>
</dbReference>
<dbReference type="InterPro" id="IPR048265">
    <property type="entry name" value="Rax2-like_third"/>
</dbReference>
<dbReference type="AlphaFoldDB" id="A0AAI8Z1Q0"/>
<dbReference type="SUPFAM" id="SSF69322">
    <property type="entry name" value="Tricorn protease domain 2"/>
    <property type="match status" value="1"/>
</dbReference>